<dbReference type="HAMAP" id="MF_00558">
    <property type="entry name" value="Succ_CoA_beta"/>
    <property type="match status" value="1"/>
</dbReference>
<feature type="binding site" evidence="14">
    <location>
        <begin position="139"/>
        <end position="141"/>
    </location>
    <ligand>
        <name>ATP</name>
        <dbReference type="ChEBI" id="CHEBI:30616"/>
    </ligand>
</feature>
<keyword evidence="9 14" id="KW-0460">Magnesium</keyword>
<dbReference type="UniPathway" id="UPA00223">
    <property type="reaction ID" value="UER00999"/>
</dbReference>
<evidence type="ECO:0000256" key="9">
    <source>
        <dbReference type="ARBA" id="ARBA00022842"/>
    </source>
</evidence>
<dbReference type="SUPFAM" id="SSF56059">
    <property type="entry name" value="Glutathione synthetase ATP-binding domain-like"/>
    <property type="match status" value="2"/>
</dbReference>
<dbReference type="InterPro" id="IPR013815">
    <property type="entry name" value="ATP_grasp_subdomain_1"/>
</dbReference>
<evidence type="ECO:0000256" key="14">
    <source>
        <dbReference type="HAMAP-Rule" id="MF_03219"/>
    </source>
</evidence>
<comment type="cofactor">
    <cofactor evidence="14">
        <name>Mg(2+)</name>
        <dbReference type="ChEBI" id="CHEBI:18420"/>
    </cofactor>
    <text evidence="14">Binds 1 Mg(2+) ion per subunit.</text>
</comment>
<evidence type="ECO:0000313" key="18">
    <source>
        <dbReference type="EMBL" id="AQK53689.1"/>
    </source>
</evidence>
<evidence type="ECO:0000256" key="8">
    <source>
        <dbReference type="ARBA" id="ARBA00022840"/>
    </source>
</evidence>
<dbReference type="NCBIfam" id="TIGR01016">
    <property type="entry name" value="sucCoAbeta"/>
    <property type="match status" value="1"/>
</dbReference>
<name>A0A1D6Q567_MAIZE</name>
<dbReference type="InterPro" id="IPR017866">
    <property type="entry name" value="Succ-CoA_synthase_bsu_CS"/>
</dbReference>
<dbReference type="EMBL" id="CM000780">
    <property type="protein sequence ID" value="AQK53689.1"/>
    <property type="molecule type" value="Genomic_DNA"/>
</dbReference>
<dbReference type="IntAct" id="A0A1D6Q567">
    <property type="interactions" value="13"/>
</dbReference>
<evidence type="ECO:0000256" key="3">
    <source>
        <dbReference type="ARBA" id="ARBA00011412"/>
    </source>
</evidence>
<dbReference type="AlphaFoldDB" id="A0A1D6Q567"/>
<dbReference type="PANTHER" id="PTHR11815:SF10">
    <property type="entry name" value="SUCCINATE--COA LIGASE [GDP-FORMING] SUBUNIT BETA, MITOCHONDRIAL"/>
    <property type="match status" value="1"/>
</dbReference>
<evidence type="ECO:0000256" key="15">
    <source>
        <dbReference type="RuleBase" id="RU361258"/>
    </source>
</evidence>
<dbReference type="PIRSF" id="PIRSF001554">
    <property type="entry name" value="SucCS_beta"/>
    <property type="match status" value="1"/>
</dbReference>
<dbReference type="EC" id="6.2.1.5" evidence="14"/>
<protein>
    <recommendedName>
        <fullName evidence="14">Succinate--CoA ligase [ADP-forming] subunit beta, mitochondrial</fullName>
        <ecNumber evidence="14">6.2.1.5</ecNumber>
    </recommendedName>
    <alternativeName>
        <fullName evidence="14">Succinyl-CoA synthetase beta chain</fullName>
        <shortName evidence="14">SCS-beta</shortName>
    </alternativeName>
</protein>
<evidence type="ECO:0000256" key="12">
    <source>
        <dbReference type="ARBA" id="ARBA00050456"/>
    </source>
</evidence>
<evidence type="ECO:0000259" key="16">
    <source>
        <dbReference type="Pfam" id="PF00549"/>
    </source>
</evidence>
<dbReference type="GO" id="GO:0000287">
    <property type="term" value="F:magnesium ion binding"/>
    <property type="evidence" value="ECO:0007669"/>
    <property type="project" value="UniProtKB-UniRule"/>
</dbReference>
<keyword evidence="11 14" id="KW-0496">Mitochondrion</keyword>
<comment type="similarity">
    <text evidence="14 15">Belongs to the succinate/malate CoA ligase beta subunit family.</text>
</comment>
<gene>
    <name evidence="18" type="ORF">ZEAMMB73_Zm00001d051129</name>
</gene>
<keyword evidence="4 14" id="KW-0816">Tricarboxylic acid cycle</keyword>
<dbReference type="Pfam" id="PF08442">
    <property type="entry name" value="ATP-grasp_2"/>
    <property type="match status" value="1"/>
</dbReference>
<proteinExistence type="inferred from homology"/>
<dbReference type="SMR" id="A0A1D6Q567"/>
<dbReference type="GO" id="GO:0005739">
    <property type="term" value="C:mitochondrion"/>
    <property type="evidence" value="ECO:0007669"/>
    <property type="project" value="UniProtKB-SubCell"/>
</dbReference>
<dbReference type="PROSITE" id="PS01217">
    <property type="entry name" value="SUCCINYL_COA_LIG_3"/>
    <property type="match status" value="1"/>
</dbReference>
<evidence type="ECO:0000256" key="1">
    <source>
        <dbReference type="ARBA" id="ARBA00004173"/>
    </source>
</evidence>
<dbReference type="ExpressionAtlas" id="A0A1D6Q567">
    <property type="expression patterns" value="baseline and differential"/>
</dbReference>
<dbReference type="PANTHER" id="PTHR11815">
    <property type="entry name" value="SUCCINYL-COA SYNTHETASE BETA CHAIN"/>
    <property type="match status" value="1"/>
</dbReference>
<dbReference type="STRING" id="4577.A0A1D6Q567"/>
<keyword evidence="8 14" id="KW-0067">ATP-binding</keyword>
<dbReference type="GO" id="GO:0004775">
    <property type="term" value="F:succinate-CoA ligase (ADP-forming) activity"/>
    <property type="evidence" value="ECO:0007669"/>
    <property type="project" value="UniProtKB-UniRule"/>
</dbReference>
<evidence type="ECO:0000259" key="17">
    <source>
        <dbReference type="Pfam" id="PF08442"/>
    </source>
</evidence>
<keyword evidence="6 14" id="KW-0479">Metal-binding</keyword>
<comment type="catalytic activity">
    <reaction evidence="12 14">
        <text>succinate + ATP + CoA = succinyl-CoA + ADP + phosphate</text>
        <dbReference type="Rhea" id="RHEA:17661"/>
        <dbReference type="ChEBI" id="CHEBI:30031"/>
        <dbReference type="ChEBI" id="CHEBI:30616"/>
        <dbReference type="ChEBI" id="CHEBI:43474"/>
        <dbReference type="ChEBI" id="CHEBI:57287"/>
        <dbReference type="ChEBI" id="CHEBI:57292"/>
        <dbReference type="ChEBI" id="CHEBI:456216"/>
        <dbReference type="EC" id="6.2.1.5"/>
    </reaction>
</comment>
<keyword evidence="5 14" id="KW-0436">Ligase</keyword>
<dbReference type="InParanoid" id="A0A1D6Q567"/>
<comment type="subcellular location">
    <subcellularLocation>
        <location evidence="1 14">Mitochondrion</location>
    </subcellularLocation>
</comment>
<dbReference type="Gene3D" id="3.40.50.261">
    <property type="entry name" value="Succinyl-CoA synthetase domains"/>
    <property type="match status" value="1"/>
</dbReference>
<sequence>MVRGSLGKLASRALSVAGRWQHQQLRRLNIHEYQGAELMGKYGINVPRGAAAGSVQEVNDALKNMFPSEKEVMTPQLLHLLLFDPSLCSSYHLVIQNAVVHGSVIKTTHIVCSLQFSHSFIVKVFSLQIVVKSQILAGGRGLGTFKSGLQGGVHIVKAEEAESIARKMLGQILVTKQTGPEGKIVSKVYLCEKLSLTNEMYFAITLDRKTAGPLIIACSKGGTSIEDLAEKYPDMIIKVPVDVFKGITDEDAAKVVDGLALKSADRQSSIEQIKKLYELFCKSDCTLLEINPLAETADNKLVAADAKLNFDDNAAFRQKEIFALRDTTQEDPREVAAAKADLNYIGLDGEIGCMVNGAGLAMATMDIIKLHGGTPANFLDVGGSASEGQVVEAFKILTSDDRVKAILVNIFGGIMKCDVIASGIVNAAKQVDLKVPVVVRLEGTNVDQGKRILKESGMTLITAEDLDDAAEKAVKASVK</sequence>
<evidence type="ECO:0000256" key="6">
    <source>
        <dbReference type="ARBA" id="ARBA00022723"/>
    </source>
</evidence>
<accession>A0A1D6Q567</accession>
<reference evidence="18" key="1">
    <citation type="submission" date="2015-12" db="EMBL/GenBank/DDBJ databases">
        <title>Update maize B73 reference genome by single molecule sequencing technologies.</title>
        <authorList>
            <consortium name="Maize Genome Sequencing Project"/>
            <person name="Ware D."/>
        </authorList>
    </citation>
    <scope>NUCLEOTIDE SEQUENCE</scope>
    <source>
        <tissue evidence="18">Seedling</tissue>
    </source>
</reference>
<dbReference type="FunFam" id="3.30.1490.20:FF:000040">
    <property type="entry name" value="Succinate--CoA ligase [ADP-forming] subunit beta mitochondrial"/>
    <property type="match status" value="1"/>
</dbReference>
<feature type="domain" description="ATP-grasp fold succinyl-CoA synthetase-type" evidence="17">
    <location>
        <begin position="121"/>
        <end position="294"/>
    </location>
</feature>
<dbReference type="FunFam" id="3.30.470.20:FF:000002">
    <property type="entry name" value="Succinate--CoA ligase [ADP-forming] subunit beta"/>
    <property type="match status" value="1"/>
</dbReference>
<dbReference type="InterPro" id="IPR005811">
    <property type="entry name" value="SUCC_ACL_C"/>
</dbReference>
<comment type="subunit">
    <text evidence="14 15">Heterodimer of an alpha and a beta subunit.</text>
</comment>
<feature type="binding site" evidence="14">
    <location>
        <position position="305"/>
    </location>
    <ligand>
        <name>Mg(2+)</name>
        <dbReference type="ChEBI" id="CHEBI:18420"/>
    </ligand>
</feature>
<dbReference type="GO" id="GO:0005524">
    <property type="term" value="F:ATP binding"/>
    <property type="evidence" value="ECO:0007669"/>
    <property type="project" value="UniProtKB-UniRule"/>
</dbReference>
<comment type="function">
    <text evidence="13">ATP-specific succinyl-CoA synthetase functions in the citric acid cycle (TCA), coupling the hydrolysis of succinyl-CoA to the synthesis of ATP and thus represents the only step of substrate-level phosphorylation in the TCA. The beta subunit provides nucleotide specificity of the enzyme and binds the substrate succinate, while the binding sites for coenzyme A and phosphate are found in the alpha subunit.</text>
</comment>
<comment type="subunit">
    <text evidence="3">Heterooctamer of 4 alpha and 4 beta chains.</text>
</comment>
<feature type="binding site" evidence="14">
    <location>
        <begin position="413"/>
        <end position="415"/>
    </location>
    <ligand>
        <name>substrate</name>
        <note>ligand shared with subunit alpha</note>
    </ligand>
</feature>
<evidence type="ECO:0000256" key="11">
    <source>
        <dbReference type="ARBA" id="ARBA00023128"/>
    </source>
</evidence>
<comment type="pathway">
    <text evidence="2 14">Carbohydrate metabolism; tricarboxylic acid cycle; succinate from succinyl-CoA (ligase route): step 1/1.</text>
</comment>
<feature type="binding site" evidence="14">
    <location>
        <position position="291"/>
    </location>
    <ligand>
        <name>Mg(2+)</name>
        <dbReference type="ChEBI" id="CHEBI:18420"/>
    </ligand>
</feature>
<dbReference type="Gene3D" id="3.30.1490.20">
    <property type="entry name" value="ATP-grasp fold, A domain"/>
    <property type="match status" value="1"/>
</dbReference>
<dbReference type="SUPFAM" id="SSF52210">
    <property type="entry name" value="Succinyl-CoA synthetase domains"/>
    <property type="match status" value="1"/>
</dbReference>
<feature type="binding site" evidence="14">
    <location>
        <position position="199"/>
    </location>
    <ligand>
        <name>ATP</name>
        <dbReference type="ChEBI" id="CHEBI:30616"/>
    </ligand>
</feature>
<feature type="domain" description="ATP-citrate synthase/succinyl-CoA ligase C-terminal" evidence="16">
    <location>
        <begin position="354"/>
        <end position="474"/>
    </location>
</feature>
<feature type="binding site" evidence="14">
    <location>
        <position position="356"/>
    </location>
    <ligand>
        <name>substrate</name>
        <note>ligand shared with subunit alpha</note>
    </ligand>
</feature>
<dbReference type="InterPro" id="IPR016102">
    <property type="entry name" value="Succinyl-CoA_synth-like"/>
</dbReference>
<dbReference type="NCBIfam" id="NF001913">
    <property type="entry name" value="PRK00696.1"/>
    <property type="match status" value="1"/>
</dbReference>
<evidence type="ECO:0000256" key="7">
    <source>
        <dbReference type="ARBA" id="ARBA00022741"/>
    </source>
</evidence>
<evidence type="ECO:0000256" key="4">
    <source>
        <dbReference type="ARBA" id="ARBA00022532"/>
    </source>
</evidence>
<dbReference type="InterPro" id="IPR013650">
    <property type="entry name" value="ATP-grasp_succ-CoA_synth-type"/>
</dbReference>
<dbReference type="FunCoup" id="A0A1D6Q567">
    <property type="interactions" value="3818"/>
</dbReference>
<comment type="function">
    <text evidence="14">Succinyl-CoA synthetase functions in the citric acid cycle (TCA), coupling the hydrolysis of succinyl-CoA to the synthesis of ATP and thus represents the only step of substrate-level phosphorylation in the TCA. The beta subunit provides nucleotide specificity of the enzyme and binds the substrate succinate, while the binding sites for coenzyme A and phosphate are found in the alpha subunit.</text>
</comment>
<dbReference type="Pfam" id="PF00549">
    <property type="entry name" value="Ligase_CoA"/>
    <property type="match status" value="1"/>
</dbReference>
<keyword evidence="7 14" id="KW-0547">Nucleotide-binding</keyword>
<dbReference type="Gene3D" id="3.30.470.20">
    <property type="entry name" value="ATP-grasp fold, B domain"/>
    <property type="match status" value="1"/>
</dbReference>
<evidence type="ECO:0000256" key="13">
    <source>
        <dbReference type="ARBA" id="ARBA00054304"/>
    </source>
</evidence>
<dbReference type="InterPro" id="IPR005809">
    <property type="entry name" value="Succ_CoA_ligase-like_bsu"/>
</dbReference>
<dbReference type="GO" id="GO:0006099">
    <property type="term" value="P:tricarboxylic acid cycle"/>
    <property type="evidence" value="ECO:0007669"/>
    <property type="project" value="UniProtKB-UniRule"/>
</dbReference>
<evidence type="ECO:0000256" key="5">
    <source>
        <dbReference type="ARBA" id="ARBA00022598"/>
    </source>
</evidence>
<organism evidence="18">
    <name type="scientific">Zea mays</name>
    <name type="common">Maize</name>
    <dbReference type="NCBI Taxonomy" id="4577"/>
    <lineage>
        <taxon>Eukaryota</taxon>
        <taxon>Viridiplantae</taxon>
        <taxon>Streptophyta</taxon>
        <taxon>Embryophyta</taxon>
        <taxon>Tracheophyta</taxon>
        <taxon>Spermatophyta</taxon>
        <taxon>Magnoliopsida</taxon>
        <taxon>Liliopsida</taxon>
        <taxon>Poales</taxon>
        <taxon>Poaceae</taxon>
        <taxon>PACMAD clade</taxon>
        <taxon>Panicoideae</taxon>
        <taxon>Andropogonodae</taxon>
        <taxon>Andropogoneae</taxon>
        <taxon>Tripsacinae</taxon>
        <taxon>Zea</taxon>
    </lineage>
</organism>
<evidence type="ECO:0000256" key="2">
    <source>
        <dbReference type="ARBA" id="ARBA00005064"/>
    </source>
</evidence>
<feature type="binding site" evidence="14">
    <location>
        <position position="132"/>
    </location>
    <ligand>
        <name>ATP</name>
        <dbReference type="ChEBI" id="CHEBI:30616"/>
    </ligand>
</feature>
<keyword evidence="10" id="KW-0809">Transit peptide</keyword>
<dbReference type="FunFam" id="3.40.50.261:FF:000001">
    <property type="entry name" value="Succinate--CoA ligase [ADP-forming] subunit beta"/>
    <property type="match status" value="1"/>
</dbReference>
<evidence type="ECO:0000256" key="10">
    <source>
        <dbReference type="ARBA" id="ARBA00022946"/>
    </source>
</evidence>